<feature type="transmembrane region" description="Helical" evidence="1">
    <location>
        <begin position="404"/>
        <end position="423"/>
    </location>
</feature>
<evidence type="ECO:0008006" key="4">
    <source>
        <dbReference type="Google" id="ProtNLM"/>
    </source>
</evidence>
<feature type="transmembrane region" description="Helical" evidence="1">
    <location>
        <begin position="381"/>
        <end position="398"/>
    </location>
</feature>
<feature type="transmembrane region" description="Helical" evidence="1">
    <location>
        <begin position="45"/>
        <end position="68"/>
    </location>
</feature>
<dbReference type="Proteomes" id="UP001601197">
    <property type="component" value="Unassembled WGS sequence"/>
</dbReference>
<feature type="transmembrane region" description="Helical" evidence="1">
    <location>
        <begin position="320"/>
        <end position="339"/>
    </location>
</feature>
<keyword evidence="1" id="KW-0812">Transmembrane</keyword>
<feature type="transmembrane region" description="Helical" evidence="1">
    <location>
        <begin position="267"/>
        <end position="289"/>
    </location>
</feature>
<proteinExistence type="predicted"/>
<accession>A0ABW6KZX4</accession>
<keyword evidence="3" id="KW-1185">Reference proteome</keyword>
<dbReference type="EMBL" id="JBIAFJ010000023">
    <property type="protein sequence ID" value="MFE9172485.1"/>
    <property type="molecule type" value="Genomic_DNA"/>
</dbReference>
<organism evidence="2 3">
    <name type="scientific">Streptomyces kebangsaanensis</name>
    <dbReference type="NCBI Taxonomy" id="864058"/>
    <lineage>
        <taxon>Bacteria</taxon>
        <taxon>Bacillati</taxon>
        <taxon>Actinomycetota</taxon>
        <taxon>Actinomycetes</taxon>
        <taxon>Kitasatosporales</taxon>
        <taxon>Streptomycetaceae</taxon>
        <taxon>Streptomyces</taxon>
    </lineage>
</organism>
<evidence type="ECO:0000256" key="1">
    <source>
        <dbReference type="SAM" id="Phobius"/>
    </source>
</evidence>
<evidence type="ECO:0000313" key="2">
    <source>
        <dbReference type="EMBL" id="MFE9172485.1"/>
    </source>
</evidence>
<dbReference type="RefSeq" id="WP_388350071.1">
    <property type="nucleotide sequence ID" value="NZ_JBIAFJ010000023.1"/>
</dbReference>
<keyword evidence="1" id="KW-1133">Transmembrane helix</keyword>
<protein>
    <recommendedName>
        <fullName evidence="4">Integral membrane protein</fullName>
    </recommendedName>
</protein>
<sequence length="447" mass="47588">MTSREQPGEDGTGGEHSELEHLRARVAALETGRAARAAHHRWRSFFSALLIVLGCVLTPLAATASWAAAEVDDTDRYVATVAPLASAPAVQAAAANRVTDALMSHLPLRNLLEGVAPADRPRLEKALGTLATPLENAVRGFVHGKAQDVIASDTFQRFWVDANRGIHAAVDKALTGGGGAVRISDNSVTIDLAPVVDRVKQRLVDDGMTVAGRIPQIHTDLTVLRSDRLGELKTYLQLLRIAGFWLPVLAVLSLVVGWLLSVHRRRVLVAAVLGAAVAMLALGLGLTVFREVYLNGLPASVSQPAAGAVYDILTRYLRTSVRSVVALAVVIALAAWLTGRGRRATFVRQAWQSGIHAVRAAADHAGLRTGPVGPFVHRHRAWITWILVAAAVVTYILWSYPTGWVVLVIALVLLFAMAVVEFLTEPPAPPVPPAPPAPSTPVRGPGG</sequence>
<comment type="caution">
    <text evidence="2">The sequence shown here is derived from an EMBL/GenBank/DDBJ whole genome shotgun (WGS) entry which is preliminary data.</text>
</comment>
<feature type="transmembrane region" description="Helical" evidence="1">
    <location>
        <begin position="238"/>
        <end position="260"/>
    </location>
</feature>
<keyword evidence="1" id="KW-0472">Membrane</keyword>
<evidence type="ECO:0000313" key="3">
    <source>
        <dbReference type="Proteomes" id="UP001601197"/>
    </source>
</evidence>
<name>A0ABW6KZX4_9ACTN</name>
<gene>
    <name evidence="2" type="ORF">ACFYNZ_23910</name>
</gene>
<reference evidence="2 3" key="1">
    <citation type="submission" date="2024-10" db="EMBL/GenBank/DDBJ databases">
        <title>The Natural Products Discovery Center: Release of the First 8490 Sequenced Strains for Exploring Actinobacteria Biosynthetic Diversity.</title>
        <authorList>
            <person name="Kalkreuter E."/>
            <person name="Kautsar S.A."/>
            <person name="Yang D."/>
            <person name="Bader C.D."/>
            <person name="Teijaro C.N."/>
            <person name="Fluegel L."/>
            <person name="Davis C.M."/>
            <person name="Simpson J.R."/>
            <person name="Lauterbach L."/>
            <person name="Steele A.D."/>
            <person name="Gui C."/>
            <person name="Meng S."/>
            <person name="Li G."/>
            <person name="Viehrig K."/>
            <person name="Ye F."/>
            <person name="Su P."/>
            <person name="Kiefer A.F."/>
            <person name="Nichols A."/>
            <person name="Cepeda A.J."/>
            <person name="Yan W."/>
            <person name="Fan B."/>
            <person name="Jiang Y."/>
            <person name="Adhikari A."/>
            <person name="Zheng C.-J."/>
            <person name="Schuster L."/>
            <person name="Cowan T.M."/>
            <person name="Smanski M.J."/>
            <person name="Chevrette M.G."/>
            <person name="De Carvalho L.P.S."/>
            <person name="Shen B."/>
        </authorList>
    </citation>
    <scope>NUCLEOTIDE SEQUENCE [LARGE SCALE GENOMIC DNA]</scope>
    <source>
        <strain evidence="2 3">NPDC007147</strain>
    </source>
</reference>